<dbReference type="AlphaFoldDB" id="A0A1X7U7T1"/>
<evidence type="ECO:0000313" key="2">
    <source>
        <dbReference type="EnsemblMetazoa" id="Aqu2.1.23511_001"/>
    </source>
</evidence>
<dbReference type="InParanoid" id="A0A1X7U7T1"/>
<evidence type="ECO:0000256" key="1">
    <source>
        <dbReference type="SAM" id="MobiDB-lite"/>
    </source>
</evidence>
<sequence>MLNLKEAENGVQIQDLFDQADFEVEFEEDEAPTSVMEIAEFESCKIDHQELGKRFAFVVNPEEVNFDGIHLAAVLHNLSYRKILNDVQVSCAKKFLKNMIVQDSSDNANIGHEFNTPQTQDIQERKRVRLFQSNGQQRAIGTGDDDVFNSSPLQRYLSHPDGEPLVTPQLGYYLQPLLLKQRQSKWNTGATPGWITGAPPGGSTGRPPFTGGGGPSALGTGIRSAGGNHGCGGGGGLASQATGSGEGE</sequence>
<reference evidence="2" key="1">
    <citation type="submission" date="2017-05" db="UniProtKB">
        <authorList>
            <consortium name="EnsemblMetazoa"/>
        </authorList>
    </citation>
    <scope>IDENTIFICATION</scope>
</reference>
<protein>
    <submittedName>
        <fullName evidence="2">Uncharacterized protein</fullName>
    </submittedName>
</protein>
<proteinExistence type="predicted"/>
<accession>A0A1X7U7T1</accession>
<dbReference type="EnsemblMetazoa" id="Aqu2.1.23511_001">
    <property type="protein sequence ID" value="Aqu2.1.23511_001"/>
    <property type="gene ID" value="Aqu2.1.23511"/>
</dbReference>
<feature type="compositionally biased region" description="Gly residues" evidence="1">
    <location>
        <begin position="199"/>
        <end position="216"/>
    </location>
</feature>
<organism evidence="2">
    <name type="scientific">Amphimedon queenslandica</name>
    <name type="common">Sponge</name>
    <dbReference type="NCBI Taxonomy" id="400682"/>
    <lineage>
        <taxon>Eukaryota</taxon>
        <taxon>Metazoa</taxon>
        <taxon>Porifera</taxon>
        <taxon>Demospongiae</taxon>
        <taxon>Heteroscleromorpha</taxon>
        <taxon>Haplosclerida</taxon>
        <taxon>Niphatidae</taxon>
        <taxon>Amphimedon</taxon>
    </lineage>
</organism>
<feature type="compositionally biased region" description="Low complexity" evidence="1">
    <location>
        <begin position="238"/>
        <end position="248"/>
    </location>
</feature>
<feature type="region of interest" description="Disordered" evidence="1">
    <location>
        <begin position="192"/>
        <end position="248"/>
    </location>
</feature>
<feature type="compositionally biased region" description="Gly residues" evidence="1">
    <location>
        <begin position="227"/>
        <end position="237"/>
    </location>
</feature>
<name>A0A1X7U7T1_AMPQE</name>